<comment type="caution">
    <text evidence="1">The sequence shown here is derived from an EMBL/GenBank/DDBJ whole genome shotgun (WGS) entry which is preliminary data.</text>
</comment>
<proteinExistence type="predicted"/>
<dbReference type="OrthoDB" id="3233310at2"/>
<keyword evidence="2" id="KW-1185">Reference proteome</keyword>
<sequence>MAEREQMGSGSRRRRRRWAAGLALFAVLLLVGWSVAYLPPPLNTWGMREEFSASRKFTPEQLQGARDAIVKQVDHYTGCRITRIVYDEQMSNTMIASELEMGPNNNIFYDYPQAKPSQLLVATVYTYCNDFSDGSMVGDYSMAHYLACTDRCTTWHWVTAGNG</sequence>
<reference evidence="1 2" key="1">
    <citation type="submission" date="2017-10" db="EMBL/GenBank/DDBJ databases">
        <title>Bifidobacterium xylocopum sp. nov. and Bifidobacterium aemilianum sp. nov., from the carpenter bee (Xylocopa violacea) digestive tract.</title>
        <authorList>
            <person name="Alberoni D."/>
            <person name="Baffoni L."/>
            <person name="Di Gioia D."/>
            <person name="Gaggia F."/>
            <person name="Biavati B."/>
        </authorList>
    </citation>
    <scope>NUCLEOTIDE SEQUENCE [LARGE SCALE GENOMIC DNA]</scope>
    <source>
        <strain evidence="1 2">XV2</strain>
    </source>
</reference>
<accession>A0A366KDC2</accession>
<dbReference type="RefSeq" id="WP_113852833.1">
    <property type="nucleotide sequence ID" value="NZ_PDCH01000002.1"/>
</dbReference>
<name>A0A366KDC2_9BIFI</name>
<gene>
    <name evidence="1" type="ORF">CRD59_01425</name>
</gene>
<organism evidence="1 2">
    <name type="scientific">Bifidobacterium xylocopae</name>
    <dbReference type="NCBI Taxonomy" id="2493119"/>
    <lineage>
        <taxon>Bacteria</taxon>
        <taxon>Bacillati</taxon>
        <taxon>Actinomycetota</taxon>
        <taxon>Actinomycetes</taxon>
        <taxon>Bifidobacteriales</taxon>
        <taxon>Bifidobacteriaceae</taxon>
        <taxon>Bifidobacterium</taxon>
    </lineage>
</organism>
<evidence type="ECO:0000313" key="1">
    <source>
        <dbReference type="EMBL" id="RBP99736.1"/>
    </source>
</evidence>
<dbReference type="EMBL" id="PDCH01000002">
    <property type="protein sequence ID" value="RBP99736.1"/>
    <property type="molecule type" value="Genomic_DNA"/>
</dbReference>
<dbReference type="AlphaFoldDB" id="A0A366KDC2"/>
<evidence type="ECO:0000313" key="2">
    <source>
        <dbReference type="Proteomes" id="UP000252345"/>
    </source>
</evidence>
<protein>
    <submittedName>
        <fullName evidence="1">Uncharacterized protein</fullName>
    </submittedName>
</protein>
<dbReference type="Proteomes" id="UP000252345">
    <property type="component" value="Unassembled WGS sequence"/>
</dbReference>